<evidence type="ECO:0000256" key="4">
    <source>
        <dbReference type="ARBA" id="ARBA00022692"/>
    </source>
</evidence>
<evidence type="ECO:0000256" key="1">
    <source>
        <dbReference type="ARBA" id="ARBA00004141"/>
    </source>
</evidence>
<dbReference type="SUPFAM" id="SSF118215">
    <property type="entry name" value="Proton glutamate symport protein"/>
    <property type="match status" value="1"/>
</dbReference>
<comment type="similarity">
    <text evidence="2 7">Belongs to the dicarboxylate/amino acid:cation symporter (DAACS) (TC 2.A.23) family.</text>
</comment>
<feature type="transmembrane region" description="Helical" evidence="7">
    <location>
        <begin position="55"/>
        <end position="79"/>
    </location>
</feature>
<gene>
    <name evidence="8" type="ORF">Fcan01_00407</name>
</gene>
<evidence type="ECO:0000256" key="5">
    <source>
        <dbReference type="ARBA" id="ARBA00022989"/>
    </source>
</evidence>
<feature type="transmembrane region" description="Helical" evidence="7">
    <location>
        <begin position="91"/>
        <end position="113"/>
    </location>
</feature>
<dbReference type="AlphaFoldDB" id="A0A226F1Z3"/>
<dbReference type="PRINTS" id="PR00173">
    <property type="entry name" value="EDTRNSPORT"/>
</dbReference>
<proteinExistence type="inferred from homology"/>
<dbReference type="GO" id="GO:0015501">
    <property type="term" value="F:glutamate:sodium symporter activity"/>
    <property type="evidence" value="ECO:0007669"/>
    <property type="project" value="TreeGrafter"/>
</dbReference>
<reference evidence="8 9" key="1">
    <citation type="submission" date="2015-12" db="EMBL/GenBank/DDBJ databases">
        <title>The genome of Folsomia candida.</title>
        <authorList>
            <person name="Faddeeva A."/>
            <person name="Derks M.F."/>
            <person name="Anvar Y."/>
            <person name="Smit S."/>
            <person name="Van Straalen N."/>
            <person name="Roelofs D."/>
        </authorList>
    </citation>
    <scope>NUCLEOTIDE SEQUENCE [LARGE SCALE GENOMIC DNA]</scope>
    <source>
        <strain evidence="8 9">VU population</strain>
        <tissue evidence="8">Whole body</tissue>
    </source>
</reference>
<evidence type="ECO:0000256" key="3">
    <source>
        <dbReference type="ARBA" id="ARBA00022448"/>
    </source>
</evidence>
<keyword evidence="9" id="KW-1185">Reference proteome</keyword>
<feature type="transmembrane region" description="Helical" evidence="7">
    <location>
        <begin position="256"/>
        <end position="282"/>
    </location>
</feature>
<keyword evidence="3 7" id="KW-0813">Transport</keyword>
<dbReference type="Pfam" id="PF00375">
    <property type="entry name" value="SDF"/>
    <property type="match status" value="1"/>
</dbReference>
<accession>A0A226F1Z3</accession>
<dbReference type="Proteomes" id="UP000198287">
    <property type="component" value="Unassembled WGS sequence"/>
</dbReference>
<evidence type="ECO:0000256" key="6">
    <source>
        <dbReference type="ARBA" id="ARBA00023136"/>
    </source>
</evidence>
<dbReference type="GO" id="GO:0005313">
    <property type="term" value="F:L-glutamate transmembrane transporter activity"/>
    <property type="evidence" value="ECO:0007669"/>
    <property type="project" value="TreeGrafter"/>
</dbReference>
<dbReference type="PANTHER" id="PTHR11958:SF63">
    <property type="entry name" value="AMINO ACID TRANSPORTER"/>
    <property type="match status" value="1"/>
</dbReference>
<feature type="transmembrane region" description="Helical" evidence="7">
    <location>
        <begin position="223"/>
        <end position="244"/>
    </location>
</feature>
<evidence type="ECO:0000313" key="8">
    <source>
        <dbReference type="EMBL" id="OXA63221.1"/>
    </source>
</evidence>
<evidence type="ECO:0000256" key="2">
    <source>
        <dbReference type="ARBA" id="ARBA00006148"/>
    </source>
</evidence>
<keyword evidence="6 7" id="KW-0472">Membrane</keyword>
<feature type="transmembrane region" description="Helical" evidence="7">
    <location>
        <begin position="12"/>
        <end position="35"/>
    </location>
</feature>
<dbReference type="PANTHER" id="PTHR11958">
    <property type="entry name" value="SODIUM/DICARBOXYLATE SYMPORTER-RELATED"/>
    <property type="match status" value="1"/>
</dbReference>
<keyword evidence="4 7" id="KW-0812">Transmembrane</keyword>
<sequence length="474" mass="50463">MERVLKFLTRRGNVFTILTLIGVAVGLGLGIGLRNSNGEAWTKRDAMYLRLPGDLFLRCLSGIMLPLIISSLVSATGSLDLSVSKKIGSRALVYYLSTSAIAAILGSAMVHFISPGTRSDDQNSEDCGGEGGSTIDTILDLLRNVFPPNIIAATHQNTRTEVTQNASIPFEDRDVNVRTVEGTNMLGLIVFSLVLGITLAELKEVGAPLLAVFSATGSAMLRITTLIIWAGPLAVCFLISGSLVEQGEVSEVFSNLSWYTGVMVGAYLLHGFVVLPILFFLLTRTLPFQFIRNISQAIFTAFGTASSSATLPITLKCLEENHKMDTRLTRFLIPIGATVNMDGAAIGVPLRVIYIAQLCGRSLSFGELVSITLTSLAASVGLAGIPGVAMVVTMTILGSMGLPVSKIAFVLPVDWLQDRVGTVVNVVGDAFGAGIIGHLSKADLKKIDDDNLTSTIVEDQKEVEEKSPSAELVN</sequence>
<feature type="transmembrane region" description="Helical" evidence="7">
    <location>
        <begin position="376"/>
        <end position="397"/>
    </location>
</feature>
<dbReference type="InterPro" id="IPR036458">
    <property type="entry name" value="Na:dicarbo_symporter_sf"/>
</dbReference>
<evidence type="ECO:0000256" key="7">
    <source>
        <dbReference type="RuleBase" id="RU361216"/>
    </source>
</evidence>
<feature type="transmembrane region" description="Helical" evidence="7">
    <location>
        <begin position="331"/>
        <end position="356"/>
    </location>
</feature>
<comment type="caution">
    <text evidence="8">The sequence shown here is derived from an EMBL/GenBank/DDBJ whole genome shotgun (WGS) entry which is preliminary data.</text>
</comment>
<organism evidence="8 9">
    <name type="scientific">Folsomia candida</name>
    <name type="common">Springtail</name>
    <dbReference type="NCBI Taxonomy" id="158441"/>
    <lineage>
        <taxon>Eukaryota</taxon>
        <taxon>Metazoa</taxon>
        <taxon>Ecdysozoa</taxon>
        <taxon>Arthropoda</taxon>
        <taxon>Hexapoda</taxon>
        <taxon>Collembola</taxon>
        <taxon>Entomobryomorpha</taxon>
        <taxon>Isotomoidea</taxon>
        <taxon>Isotomidae</taxon>
        <taxon>Proisotominae</taxon>
        <taxon>Folsomia</taxon>
    </lineage>
</organism>
<protein>
    <recommendedName>
        <fullName evidence="7">Amino acid transporter</fullName>
    </recommendedName>
</protein>
<name>A0A226F1Z3_FOLCA</name>
<dbReference type="OrthoDB" id="5877963at2759"/>
<keyword evidence="5 7" id="KW-1133">Transmembrane helix</keyword>
<comment type="subcellular location">
    <subcellularLocation>
        <location evidence="1 7">Membrane</location>
        <topology evidence="1 7">Multi-pass membrane protein</topology>
    </subcellularLocation>
</comment>
<dbReference type="GO" id="GO:0005886">
    <property type="term" value="C:plasma membrane"/>
    <property type="evidence" value="ECO:0007669"/>
    <property type="project" value="TreeGrafter"/>
</dbReference>
<keyword evidence="7" id="KW-0769">Symport</keyword>
<dbReference type="InterPro" id="IPR001991">
    <property type="entry name" value="Na-dicarboxylate_symporter"/>
</dbReference>
<evidence type="ECO:0000313" key="9">
    <source>
        <dbReference type="Proteomes" id="UP000198287"/>
    </source>
</evidence>
<dbReference type="GO" id="GO:0015175">
    <property type="term" value="F:neutral L-amino acid transmembrane transporter activity"/>
    <property type="evidence" value="ECO:0007669"/>
    <property type="project" value="TreeGrafter"/>
</dbReference>
<dbReference type="InterPro" id="IPR050746">
    <property type="entry name" value="DAACS"/>
</dbReference>
<dbReference type="EMBL" id="LNIX01000001">
    <property type="protein sequence ID" value="OXA63221.1"/>
    <property type="molecule type" value="Genomic_DNA"/>
</dbReference>
<dbReference type="Gene3D" id="1.10.3860.10">
    <property type="entry name" value="Sodium:dicarboxylate symporter"/>
    <property type="match status" value="1"/>
</dbReference>